<feature type="compositionally biased region" description="Pro residues" evidence="1">
    <location>
        <begin position="196"/>
        <end position="205"/>
    </location>
</feature>
<organism evidence="3 4">
    <name type="scientific">Trichinella zimbabwensis</name>
    <dbReference type="NCBI Taxonomy" id="268475"/>
    <lineage>
        <taxon>Eukaryota</taxon>
        <taxon>Metazoa</taxon>
        <taxon>Ecdysozoa</taxon>
        <taxon>Nematoda</taxon>
        <taxon>Enoplea</taxon>
        <taxon>Dorylaimia</taxon>
        <taxon>Trichinellida</taxon>
        <taxon>Trichinellidae</taxon>
        <taxon>Trichinella</taxon>
    </lineage>
</organism>
<dbReference type="AlphaFoldDB" id="A0A0V1GVZ3"/>
<evidence type="ECO:0000256" key="1">
    <source>
        <dbReference type="SAM" id="MobiDB-lite"/>
    </source>
</evidence>
<feature type="region of interest" description="Disordered" evidence="1">
    <location>
        <begin position="110"/>
        <end position="129"/>
    </location>
</feature>
<keyword evidence="4" id="KW-1185">Reference proteome</keyword>
<dbReference type="Gene3D" id="3.30.70.270">
    <property type="match status" value="1"/>
</dbReference>
<dbReference type="GO" id="GO:0030170">
    <property type="term" value="F:pyridoxal phosphate binding"/>
    <property type="evidence" value="ECO:0007669"/>
    <property type="project" value="InterPro"/>
</dbReference>
<gene>
    <name evidence="3" type="ORF">T11_6855</name>
</gene>
<name>A0A0V1GVZ3_9BILA</name>
<comment type="caution">
    <text evidence="3">The sequence shown here is derived from an EMBL/GenBank/DDBJ whole genome shotgun (WGS) entry which is preliminary data.</text>
</comment>
<dbReference type="EMBL" id="JYDP01000233">
    <property type="protein sequence ID" value="KRZ02349.1"/>
    <property type="molecule type" value="Genomic_DNA"/>
</dbReference>
<proteinExistence type="predicted"/>
<dbReference type="InterPro" id="IPR043128">
    <property type="entry name" value="Rev_trsase/Diguanyl_cyclase"/>
</dbReference>
<dbReference type="OrthoDB" id="420169at2759"/>
<sequence length="250" mass="26610">MDQLIREMSPAGVIDPPIPCIDDTLEKLAGAQWFSTLDLASGPRTLPVLRHALWLVQCFGEVPAPDAGIAERVDVEHLLCLIGWHHRLRENGGRTPGSAARGVVASANRGTEGQAGMREDGGSPTVARSSVREVSPAVLGARIVLSTLRQQLRRLREPAPRHDKAGLKVALGGKSGGGVRPLETRAGQSPDSSVPGRPPCRPPFPGGRGRHGNFICQPLTLVSREELLRHAEGDVGPRLGDLAIPAVPVW</sequence>
<dbReference type="PROSITE" id="PS51340">
    <property type="entry name" value="MOSC"/>
    <property type="match status" value="1"/>
</dbReference>
<dbReference type="Proteomes" id="UP000055024">
    <property type="component" value="Unassembled WGS sequence"/>
</dbReference>
<feature type="region of interest" description="Disordered" evidence="1">
    <location>
        <begin position="159"/>
        <end position="209"/>
    </location>
</feature>
<feature type="domain" description="MOSC" evidence="2">
    <location>
        <begin position="180"/>
        <end position="250"/>
    </location>
</feature>
<dbReference type="InterPro" id="IPR005302">
    <property type="entry name" value="MoCF_Sase_C"/>
</dbReference>
<accession>A0A0V1GVZ3</accession>
<protein>
    <recommendedName>
        <fullName evidence="2">MOSC domain-containing protein</fullName>
    </recommendedName>
</protein>
<evidence type="ECO:0000313" key="4">
    <source>
        <dbReference type="Proteomes" id="UP000055024"/>
    </source>
</evidence>
<dbReference type="GO" id="GO:0003824">
    <property type="term" value="F:catalytic activity"/>
    <property type="evidence" value="ECO:0007669"/>
    <property type="project" value="InterPro"/>
</dbReference>
<evidence type="ECO:0000313" key="3">
    <source>
        <dbReference type="EMBL" id="KRZ02349.1"/>
    </source>
</evidence>
<evidence type="ECO:0000259" key="2">
    <source>
        <dbReference type="PROSITE" id="PS51340"/>
    </source>
</evidence>
<reference evidence="3 4" key="1">
    <citation type="submission" date="2015-01" db="EMBL/GenBank/DDBJ databases">
        <title>Evolution of Trichinella species and genotypes.</title>
        <authorList>
            <person name="Korhonen P.K."/>
            <person name="Edoardo P."/>
            <person name="Giuseppe L.R."/>
            <person name="Gasser R.B."/>
        </authorList>
    </citation>
    <scope>NUCLEOTIDE SEQUENCE [LARGE SCALE GENOMIC DNA]</scope>
    <source>
        <strain evidence="3">ISS1029</strain>
    </source>
</reference>
<dbReference type="GO" id="GO:0030151">
    <property type="term" value="F:molybdenum ion binding"/>
    <property type="evidence" value="ECO:0007669"/>
    <property type="project" value="InterPro"/>
</dbReference>